<dbReference type="GO" id="GO:0005737">
    <property type="term" value="C:cytoplasm"/>
    <property type="evidence" value="ECO:0007669"/>
    <property type="project" value="UniProtKB-SubCell"/>
</dbReference>
<dbReference type="KEGG" id="spaa:SPAPADRAFT_155826"/>
<evidence type="ECO:0000313" key="10">
    <source>
        <dbReference type="EMBL" id="EGW30697.1"/>
    </source>
</evidence>
<keyword evidence="2" id="KW-0963">Cytoplasm</keyword>
<dbReference type="PANTHER" id="PTHR12983:SF9">
    <property type="entry name" value="E3 UBIQUITIN-PROTEIN LIGASE RNF10"/>
    <property type="match status" value="1"/>
</dbReference>
<dbReference type="InterPro" id="IPR001841">
    <property type="entry name" value="Znf_RING"/>
</dbReference>
<dbReference type="GO" id="GO:0045944">
    <property type="term" value="P:positive regulation of transcription by RNA polymerase II"/>
    <property type="evidence" value="ECO:0007669"/>
    <property type="project" value="TreeGrafter"/>
</dbReference>
<dbReference type="InterPro" id="IPR017907">
    <property type="entry name" value="Znf_RING_CS"/>
</dbReference>
<dbReference type="SMART" id="SM00184">
    <property type="entry name" value="RING"/>
    <property type="match status" value="1"/>
</dbReference>
<feature type="coiled-coil region" evidence="7">
    <location>
        <begin position="466"/>
        <end position="512"/>
    </location>
</feature>
<dbReference type="EMBL" id="GL996504">
    <property type="protein sequence ID" value="EGW30697.1"/>
    <property type="molecule type" value="Genomic_DNA"/>
</dbReference>
<dbReference type="InterPro" id="IPR018957">
    <property type="entry name" value="Znf_C3HC4_RING-type"/>
</dbReference>
<dbReference type="PROSITE" id="PS50089">
    <property type="entry name" value="ZF_RING_2"/>
    <property type="match status" value="1"/>
</dbReference>
<evidence type="ECO:0000256" key="6">
    <source>
        <dbReference type="PROSITE-ProRule" id="PRU00175"/>
    </source>
</evidence>
<feature type="compositionally biased region" description="Basic and acidic residues" evidence="8">
    <location>
        <begin position="587"/>
        <end position="597"/>
    </location>
</feature>
<evidence type="ECO:0000256" key="8">
    <source>
        <dbReference type="SAM" id="MobiDB-lite"/>
    </source>
</evidence>
<dbReference type="FunCoup" id="G3ASL1">
    <property type="interactions" value="598"/>
</dbReference>
<dbReference type="PANTHER" id="PTHR12983">
    <property type="entry name" value="RING FINGER 10 FAMILY MEMBER"/>
    <property type="match status" value="1"/>
</dbReference>
<dbReference type="Gene3D" id="3.30.40.10">
    <property type="entry name" value="Zinc/RING finger domain, C3HC4 (zinc finger)"/>
    <property type="match status" value="1"/>
</dbReference>
<dbReference type="RefSeq" id="XP_007376730.1">
    <property type="nucleotide sequence ID" value="XM_007376668.1"/>
</dbReference>
<dbReference type="PROSITE" id="PS00518">
    <property type="entry name" value="ZF_RING_1"/>
    <property type="match status" value="1"/>
</dbReference>
<feature type="region of interest" description="Disordered" evidence="8">
    <location>
        <begin position="562"/>
        <end position="617"/>
    </location>
</feature>
<evidence type="ECO:0000256" key="4">
    <source>
        <dbReference type="ARBA" id="ARBA00022771"/>
    </source>
</evidence>
<dbReference type="InterPro" id="IPR013083">
    <property type="entry name" value="Znf_RING/FYVE/PHD"/>
</dbReference>
<dbReference type="Pfam" id="PF00097">
    <property type="entry name" value="zf-C3HC4"/>
    <property type="match status" value="1"/>
</dbReference>
<dbReference type="eggNOG" id="KOG2164">
    <property type="taxonomic scope" value="Eukaryota"/>
</dbReference>
<evidence type="ECO:0000256" key="7">
    <source>
        <dbReference type="SAM" id="Coils"/>
    </source>
</evidence>
<keyword evidence="5" id="KW-0862">Zinc</keyword>
<evidence type="ECO:0000256" key="1">
    <source>
        <dbReference type="ARBA" id="ARBA00004496"/>
    </source>
</evidence>
<protein>
    <recommendedName>
        <fullName evidence="9">RING-type domain-containing protein</fullName>
    </recommendedName>
</protein>
<keyword evidence="4 6" id="KW-0863">Zinc-finger</keyword>
<keyword evidence="3" id="KW-0479">Metal-binding</keyword>
<evidence type="ECO:0000313" key="11">
    <source>
        <dbReference type="Proteomes" id="UP000000709"/>
    </source>
</evidence>
<dbReference type="AlphaFoldDB" id="G3ASL1"/>
<keyword evidence="7" id="KW-0175">Coiled coil</keyword>
<dbReference type="Proteomes" id="UP000000709">
    <property type="component" value="Unassembled WGS sequence"/>
</dbReference>
<dbReference type="GO" id="GO:0000976">
    <property type="term" value="F:transcription cis-regulatory region binding"/>
    <property type="evidence" value="ECO:0007669"/>
    <property type="project" value="TreeGrafter"/>
</dbReference>
<evidence type="ECO:0000256" key="5">
    <source>
        <dbReference type="ARBA" id="ARBA00022833"/>
    </source>
</evidence>
<sequence length="617" mass="71193">MTSSTNIVMAKDDSMVSNNSNIANTTSKSFTKTKNKNKPKNTQARMANPPVDLNFQIDTQIKQNKKKTFNKKNQISANHLLQFQSYRDSDEYHTNRSKPRKHNKLINEYQKPRIQLKGMKFINVNYKFVVDNRKQYRLQQLDPNVPFDIEDIIRIIVPRGNACPICLTDDPIAPRMITSCGHLICLKCVLLLLSSEVPKAKKRESEVIVEKYRECPLCSSVIRKHELKPVLINNVDEQFELPKVHHDTVLTLMKRQQDKIISLPKSMDNFDSSDYDSDFVDVAKLNEFLSYSRIFKGSSHYLLDMYNKEKDQILQAHNEEKLLYGSDDFSLVKATLDHIDDEIDHWTNKLAQDPPPAPTLIPSSTPTPPSDATYHYYQTGFNSSCTYVLSPLDMKVLKTTYGSYDNLPSSIVAKIENIKYEELSQETSLSKYKYLSHLPIGSQIGFLECNWFGNQYISHEAWQTFKEDLLKRTKNSQRKFKKEERDRKRAINEEEIRTRKFYEQENRDVERHESSGYSGVLGGVGALSIVDNRQTAEQPPLLSNSPTDVVIPEESFQTTVWGTKIPKPEPSASPVHEDDEDDWDAEEMIRRAKEEMSKQQGGKKKKKKMILLSSNNW</sequence>
<dbReference type="OMA" id="QFDEQDF"/>
<dbReference type="OrthoDB" id="302966at2759"/>
<reference evidence="10 11" key="1">
    <citation type="journal article" date="2011" name="Proc. Natl. Acad. Sci. U.S.A.">
        <title>Comparative genomics of xylose-fermenting fungi for enhanced biofuel production.</title>
        <authorList>
            <person name="Wohlbach D.J."/>
            <person name="Kuo A."/>
            <person name="Sato T.K."/>
            <person name="Potts K.M."/>
            <person name="Salamov A.A."/>
            <person name="LaButti K.M."/>
            <person name="Sun H."/>
            <person name="Clum A."/>
            <person name="Pangilinan J.L."/>
            <person name="Lindquist E.A."/>
            <person name="Lucas S."/>
            <person name="Lapidus A."/>
            <person name="Jin M."/>
            <person name="Gunawan C."/>
            <person name="Balan V."/>
            <person name="Dale B.E."/>
            <person name="Jeffries T.W."/>
            <person name="Zinkel R."/>
            <person name="Barry K.W."/>
            <person name="Grigoriev I.V."/>
            <person name="Gasch A.P."/>
        </authorList>
    </citation>
    <scope>NUCLEOTIDE SEQUENCE [LARGE SCALE GENOMIC DNA]</scope>
    <source>
        <strain evidence="11">NRRL Y-27907 / 11-Y1</strain>
    </source>
</reference>
<evidence type="ECO:0000259" key="9">
    <source>
        <dbReference type="PROSITE" id="PS50089"/>
    </source>
</evidence>
<organism evidence="11">
    <name type="scientific">Spathaspora passalidarum (strain NRRL Y-27907 / 11-Y1)</name>
    <dbReference type="NCBI Taxonomy" id="619300"/>
    <lineage>
        <taxon>Eukaryota</taxon>
        <taxon>Fungi</taxon>
        <taxon>Dikarya</taxon>
        <taxon>Ascomycota</taxon>
        <taxon>Saccharomycotina</taxon>
        <taxon>Pichiomycetes</taxon>
        <taxon>Debaryomycetaceae</taxon>
        <taxon>Spathaspora</taxon>
    </lineage>
</organism>
<feature type="region of interest" description="Disordered" evidence="8">
    <location>
        <begin position="18"/>
        <end position="47"/>
    </location>
</feature>
<comment type="subcellular location">
    <subcellularLocation>
        <location evidence="1">Cytoplasm</location>
    </subcellularLocation>
</comment>
<keyword evidence="11" id="KW-1185">Reference proteome</keyword>
<evidence type="ECO:0000256" key="3">
    <source>
        <dbReference type="ARBA" id="ARBA00022723"/>
    </source>
</evidence>
<accession>G3ASL1</accession>
<dbReference type="GeneID" id="18871031"/>
<proteinExistence type="predicted"/>
<dbReference type="SUPFAM" id="SSF57850">
    <property type="entry name" value="RING/U-box"/>
    <property type="match status" value="1"/>
</dbReference>
<dbReference type="HOGENOM" id="CLU_011811_0_0_1"/>
<dbReference type="GO" id="GO:0008270">
    <property type="term" value="F:zinc ion binding"/>
    <property type="evidence" value="ECO:0007669"/>
    <property type="project" value="UniProtKB-KW"/>
</dbReference>
<feature type="compositionally biased region" description="Acidic residues" evidence="8">
    <location>
        <begin position="577"/>
        <end position="586"/>
    </location>
</feature>
<evidence type="ECO:0000256" key="2">
    <source>
        <dbReference type="ARBA" id="ARBA00022490"/>
    </source>
</evidence>
<feature type="domain" description="RING-type" evidence="9">
    <location>
        <begin position="163"/>
        <end position="219"/>
    </location>
</feature>
<dbReference type="InParanoid" id="G3ASL1"/>
<name>G3ASL1_SPAPN</name>
<dbReference type="InterPro" id="IPR039739">
    <property type="entry name" value="MAG2/RNF10"/>
</dbReference>
<gene>
    <name evidence="10" type="ORF">SPAPADRAFT_155826</name>
</gene>